<dbReference type="PROSITE" id="PS50011">
    <property type="entry name" value="PROTEIN_KINASE_DOM"/>
    <property type="match status" value="1"/>
</dbReference>
<dbReference type="SMR" id="A0A1D6F4W2"/>
<sequence length="151" mass="16454">MPSRALTFSQLGAATDGFSSQNLLGEGGFRRVYKGLLEDTEEVIAVKHLNRDDLQGNSEFLVEVLMLSLLHHPNLVKLLGYSTNSNQRPCACRRTLPAGRGSATSSRRSPSSPTRNTTIPKARELSTRALIVGQTMIAILLGLKWSGQTMT</sequence>
<evidence type="ECO:0000256" key="1">
    <source>
        <dbReference type="ARBA" id="ARBA00004370"/>
    </source>
</evidence>
<keyword evidence="3" id="KW-0472">Membrane</keyword>
<dbReference type="AlphaFoldDB" id="A0A1D6F4W2"/>
<dbReference type="OMA" id="TAACIRI"/>
<evidence type="ECO:0000256" key="2">
    <source>
        <dbReference type="ARBA" id="ARBA00022527"/>
    </source>
</evidence>
<dbReference type="GO" id="GO:0005524">
    <property type="term" value="F:ATP binding"/>
    <property type="evidence" value="ECO:0007669"/>
    <property type="project" value="InterPro"/>
</dbReference>
<evidence type="ECO:0000313" key="5">
    <source>
        <dbReference type="EMBL" id="ONM26351.1"/>
    </source>
</evidence>
<dbReference type="FunFam" id="3.30.200.20:FF:001186">
    <property type="entry name" value="Receptor-like serine/threonine-protein kinase ALE2"/>
    <property type="match status" value="1"/>
</dbReference>
<dbReference type="Gene3D" id="3.30.200.20">
    <property type="entry name" value="Phosphorylase Kinase, domain 1"/>
    <property type="match status" value="1"/>
</dbReference>
<dbReference type="PANTHER" id="PTHR47985">
    <property type="entry name" value="OS07G0668900 PROTEIN"/>
    <property type="match status" value="1"/>
</dbReference>
<dbReference type="InParanoid" id="A0A1D6F4W2"/>
<reference evidence="5" key="1">
    <citation type="submission" date="2015-12" db="EMBL/GenBank/DDBJ databases">
        <title>Update maize B73 reference genome by single molecule sequencing technologies.</title>
        <authorList>
            <consortium name="Maize Genome Sequencing Project"/>
            <person name="Ware D."/>
        </authorList>
    </citation>
    <scope>NUCLEOTIDE SEQUENCE [LARGE SCALE GENOMIC DNA]</scope>
    <source>
        <tissue evidence="5">Seedling</tissue>
    </source>
</reference>
<evidence type="ECO:0000256" key="3">
    <source>
        <dbReference type="ARBA" id="ARBA00023136"/>
    </source>
</evidence>
<dbReference type="InterPro" id="IPR001245">
    <property type="entry name" value="Ser-Thr/Tyr_kinase_cat_dom"/>
</dbReference>
<accession>A0A1D6F4W2</accession>
<keyword evidence="2" id="KW-0808">Transferase</keyword>
<dbReference type="InterPro" id="IPR011009">
    <property type="entry name" value="Kinase-like_dom_sf"/>
</dbReference>
<evidence type="ECO:0000256" key="4">
    <source>
        <dbReference type="SAM" id="MobiDB-lite"/>
    </source>
</evidence>
<feature type="compositionally biased region" description="Low complexity" evidence="4">
    <location>
        <begin position="98"/>
        <end position="115"/>
    </location>
</feature>
<protein>
    <submittedName>
        <fullName evidence="5">Uncharacterized protein</fullName>
    </submittedName>
</protein>
<feature type="region of interest" description="Disordered" evidence="4">
    <location>
        <begin position="94"/>
        <end position="120"/>
    </location>
</feature>
<organism evidence="5">
    <name type="scientific">Zea mays</name>
    <name type="common">Maize</name>
    <dbReference type="NCBI Taxonomy" id="4577"/>
    <lineage>
        <taxon>Eukaryota</taxon>
        <taxon>Viridiplantae</taxon>
        <taxon>Streptophyta</taxon>
        <taxon>Embryophyta</taxon>
        <taxon>Tracheophyta</taxon>
        <taxon>Spermatophyta</taxon>
        <taxon>Magnoliopsida</taxon>
        <taxon>Liliopsida</taxon>
        <taxon>Poales</taxon>
        <taxon>Poaceae</taxon>
        <taxon>PACMAD clade</taxon>
        <taxon>Panicoideae</taxon>
        <taxon>Andropogonodae</taxon>
        <taxon>Andropogoneae</taxon>
        <taxon>Tripsacinae</taxon>
        <taxon>Zea</taxon>
    </lineage>
</organism>
<dbReference type="EMBL" id="CM007648">
    <property type="protein sequence ID" value="ONM26351.1"/>
    <property type="molecule type" value="Genomic_DNA"/>
</dbReference>
<dbReference type="PANTHER" id="PTHR47985:SF39">
    <property type="entry name" value="SERINE_THREONINE-PROTEIN KINASE PBL23-RELATED"/>
    <property type="match status" value="1"/>
</dbReference>
<keyword evidence="2" id="KW-0418">Kinase</keyword>
<name>A0A1D6F4W2_MAIZE</name>
<proteinExistence type="predicted"/>
<dbReference type="GO" id="GO:0004674">
    <property type="term" value="F:protein serine/threonine kinase activity"/>
    <property type="evidence" value="ECO:0007669"/>
    <property type="project" value="UniProtKB-KW"/>
</dbReference>
<comment type="subcellular location">
    <subcellularLocation>
        <location evidence="1">Membrane</location>
    </subcellularLocation>
</comment>
<dbReference type="InterPro" id="IPR000719">
    <property type="entry name" value="Prot_kinase_dom"/>
</dbReference>
<keyword evidence="2" id="KW-0723">Serine/threonine-protein kinase</keyword>
<gene>
    <name evidence="5" type="ORF">ZEAMMB73_Zm00001d007219</name>
</gene>
<dbReference type="Pfam" id="PF07714">
    <property type="entry name" value="PK_Tyr_Ser-Thr"/>
    <property type="match status" value="1"/>
</dbReference>
<dbReference type="GO" id="GO:0016020">
    <property type="term" value="C:membrane"/>
    <property type="evidence" value="ECO:0007669"/>
    <property type="project" value="UniProtKB-SubCell"/>
</dbReference>
<dbReference type="SUPFAM" id="SSF56112">
    <property type="entry name" value="Protein kinase-like (PK-like)"/>
    <property type="match status" value="1"/>
</dbReference>